<evidence type="ECO:0000256" key="13">
    <source>
        <dbReference type="ARBA" id="ARBA00044919"/>
    </source>
</evidence>
<evidence type="ECO:0000256" key="16">
    <source>
        <dbReference type="ARBA" id="ARBA00045018"/>
    </source>
</evidence>
<evidence type="ECO:0000256" key="18">
    <source>
        <dbReference type="ARBA" id="ARBA00046376"/>
    </source>
</evidence>
<dbReference type="PANTHER" id="PTHR23512">
    <property type="entry name" value="MAJOR FACILITATOR SUPERFAMILY DOMAIN-CONTAINING PROTEIN 1"/>
    <property type="match status" value="1"/>
</dbReference>
<feature type="region of interest" description="Disordered" evidence="19">
    <location>
        <begin position="1"/>
        <end position="55"/>
    </location>
</feature>
<dbReference type="EMBL" id="JANBPY010002061">
    <property type="protein sequence ID" value="KAJ1956783.1"/>
    <property type="molecule type" value="Genomic_DNA"/>
</dbReference>
<evidence type="ECO:0000256" key="9">
    <source>
        <dbReference type="ARBA" id="ARBA00044899"/>
    </source>
</evidence>
<comment type="catalytic activity">
    <reaction evidence="6">
        <text>L-lysyl-L-alpha-amino acid(out) = L-lysyl-L-alpha-amino acid(in)</text>
        <dbReference type="Rhea" id="RHEA:79387"/>
        <dbReference type="ChEBI" id="CHEBI:229965"/>
    </reaction>
</comment>
<name>A0A9W8E186_9FUNG</name>
<evidence type="ECO:0000256" key="2">
    <source>
        <dbReference type="ARBA" id="ARBA00044876"/>
    </source>
</evidence>
<comment type="catalytic activity">
    <reaction evidence="4">
        <text>L-alpha-aminoacyl-L-arginine(out) = L-alpha-aminoacyl-L-arginine(in)</text>
        <dbReference type="Rhea" id="RHEA:79367"/>
        <dbReference type="ChEBI" id="CHEBI:229968"/>
    </reaction>
</comment>
<gene>
    <name evidence="21" type="ORF">IWQ62_005228</name>
</gene>
<keyword evidence="22" id="KW-1185">Reference proteome</keyword>
<dbReference type="Gene3D" id="1.20.1250.20">
    <property type="entry name" value="MFS general substrate transporter like domains"/>
    <property type="match status" value="2"/>
</dbReference>
<comment type="catalytic activity">
    <reaction evidence="11">
        <text>L-arginyl-glycine(out) = L-arginyl-glycine(in)</text>
        <dbReference type="Rhea" id="RHEA:79391"/>
        <dbReference type="ChEBI" id="CHEBI:229955"/>
    </reaction>
</comment>
<comment type="catalytic activity">
    <reaction evidence="2">
        <text>L-lysyl-L-alanine(out) = L-lysyl-L-alanine(in)</text>
        <dbReference type="Rhea" id="RHEA:79399"/>
        <dbReference type="ChEBI" id="CHEBI:229954"/>
    </reaction>
</comment>
<comment type="catalytic activity">
    <reaction evidence="14">
        <text>L-lysyl-glycine(out) = L-lysyl-glycine(in)</text>
        <dbReference type="Rhea" id="RHEA:79407"/>
        <dbReference type="ChEBI" id="CHEBI:191202"/>
    </reaction>
</comment>
<evidence type="ECO:0000256" key="20">
    <source>
        <dbReference type="SAM" id="Phobius"/>
    </source>
</evidence>
<proteinExistence type="predicted"/>
<evidence type="ECO:0000256" key="7">
    <source>
        <dbReference type="ARBA" id="ARBA00044893"/>
    </source>
</evidence>
<feature type="transmembrane region" description="Helical" evidence="20">
    <location>
        <begin position="145"/>
        <end position="164"/>
    </location>
</feature>
<dbReference type="InterPro" id="IPR036259">
    <property type="entry name" value="MFS_trans_sf"/>
</dbReference>
<comment type="catalytic activity">
    <reaction evidence="8">
        <text>L-aspartyl-L-lysine(out) = L-aspartyl-L-lysine(in)</text>
        <dbReference type="Rhea" id="RHEA:79411"/>
        <dbReference type="ChEBI" id="CHEBI:229953"/>
    </reaction>
</comment>
<keyword evidence="20" id="KW-0472">Membrane</keyword>
<evidence type="ECO:0000256" key="19">
    <source>
        <dbReference type="SAM" id="MobiDB-lite"/>
    </source>
</evidence>
<feature type="transmembrane region" description="Helical" evidence="20">
    <location>
        <begin position="655"/>
        <end position="681"/>
    </location>
</feature>
<feature type="transmembrane region" description="Helical" evidence="20">
    <location>
        <begin position="471"/>
        <end position="494"/>
    </location>
</feature>
<keyword evidence="20" id="KW-1133">Transmembrane helix</keyword>
<evidence type="ECO:0000313" key="22">
    <source>
        <dbReference type="Proteomes" id="UP001150925"/>
    </source>
</evidence>
<feature type="compositionally biased region" description="Polar residues" evidence="19">
    <location>
        <begin position="12"/>
        <end position="28"/>
    </location>
</feature>
<feature type="compositionally biased region" description="Basic and acidic residues" evidence="19">
    <location>
        <begin position="1"/>
        <end position="11"/>
    </location>
</feature>
<feature type="transmembrane region" description="Helical" evidence="20">
    <location>
        <begin position="406"/>
        <end position="424"/>
    </location>
</feature>
<dbReference type="Proteomes" id="UP001150925">
    <property type="component" value="Unassembled WGS sequence"/>
</dbReference>
<dbReference type="GO" id="GO:0022857">
    <property type="term" value="F:transmembrane transporter activity"/>
    <property type="evidence" value="ECO:0007669"/>
    <property type="project" value="InterPro"/>
</dbReference>
<dbReference type="InterPro" id="IPR011701">
    <property type="entry name" value="MFS"/>
</dbReference>
<dbReference type="OrthoDB" id="424834at2759"/>
<comment type="catalytic activity">
    <reaction evidence="12">
        <text>L-histidyl-L-alpha-amino acid(out) = L-histidyl-L-alpha-amino acid(in)</text>
        <dbReference type="Rhea" id="RHEA:79379"/>
        <dbReference type="ChEBI" id="CHEBI:229964"/>
    </reaction>
</comment>
<dbReference type="SUPFAM" id="SSF103473">
    <property type="entry name" value="MFS general substrate transporter"/>
    <property type="match status" value="1"/>
</dbReference>
<dbReference type="PANTHER" id="PTHR23512:SF12">
    <property type="entry name" value="TRANSPORTER, PUTATIVE (AFU_ORTHOLOGUE AFUA_4G00260)-RELATED"/>
    <property type="match status" value="1"/>
</dbReference>
<feature type="transmembrane region" description="Helical" evidence="20">
    <location>
        <begin position="301"/>
        <end position="326"/>
    </location>
</feature>
<comment type="caution">
    <text evidence="21">The sequence shown here is derived from an EMBL/GenBank/DDBJ whole genome shotgun (WGS) entry which is preliminary data.</text>
</comment>
<dbReference type="AlphaFoldDB" id="A0A9W8E186"/>
<dbReference type="InterPro" id="IPR052187">
    <property type="entry name" value="MFSD1"/>
</dbReference>
<dbReference type="Pfam" id="PF07690">
    <property type="entry name" value="MFS_1"/>
    <property type="match status" value="1"/>
</dbReference>
<evidence type="ECO:0000256" key="1">
    <source>
        <dbReference type="ARBA" id="ARBA00004141"/>
    </source>
</evidence>
<evidence type="ECO:0000256" key="10">
    <source>
        <dbReference type="ARBA" id="ARBA00044900"/>
    </source>
</evidence>
<protein>
    <recommendedName>
        <fullName evidence="15">Lysosomal dipeptide transporter MFSD1</fullName>
    </recommendedName>
    <alternativeName>
        <fullName evidence="16">Major facilitator superfamily domain-containing protein 1</fullName>
    </alternativeName>
</protein>
<evidence type="ECO:0000256" key="4">
    <source>
        <dbReference type="ARBA" id="ARBA00044881"/>
    </source>
</evidence>
<organism evidence="21 22">
    <name type="scientific">Dispira parvispora</name>
    <dbReference type="NCBI Taxonomy" id="1520584"/>
    <lineage>
        <taxon>Eukaryota</taxon>
        <taxon>Fungi</taxon>
        <taxon>Fungi incertae sedis</taxon>
        <taxon>Zoopagomycota</taxon>
        <taxon>Kickxellomycotina</taxon>
        <taxon>Dimargaritomycetes</taxon>
        <taxon>Dimargaritales</taxon>
        <taxon>Dimargaritaceae</taxon>
        <taxon>Dispira</taxon>
    </lineage>
</organism>
<comment type="catalytic activity">
    <reaction evidence="7">
        <text>L-alpha-aminoacyl-L-lysine(out) = L-alpha-aminoacyl-L-lysine(in)</text>
        <dbReference type="Rhea" id="RHEA:79383"/>
        <dbReference type="ChEBI" id="CHEBI:229966"/>
    </reaction>
</comment>
<comment type="catalytic activity">
    <reaction evidence="9">
        <text>L-arginyl-L-alpha-amino acid(out) = L-arginyl-L-alpha-amino acid(in)</text>
        <dbReference type="Rhea" id="RHEA:79371"/>
        <dbReference type="ChEBI" id="CHEBI:84315"/>
    </reaction>
</comment>
<evidence type="ECO:0000256" key="11">
    <source>
        <dbReference type="ARBA" id="ARBA00044903"/>
    </source>
</evidence>
<reference evidence="21" key="1">
    <citation type="submission" date="2022-07" db="EMBL/GenBank/DDBJ databases">
        <title>Phylogenomic reconstructions and comparative analyses of Kickxellomycotina fungi.</title>
        <authorList>
            <person name="Reynolds N.K."/>
            <person name="Stajich J.E."/>
            <person name="Barry K."/>
            <person name="Grigoriev I.V."/>
            <person name="Crous P."/>
            <person name="Smith M.E."/>
        </authorList>
    </citation>
    <scope>NUCLEOTIDE SEQUENCE</scope>
    <source>
        <strain evidence="21">RSA 1196</strain>
    </source>
</reference>
<feature type="transmembrane region" description="Helical" evidence="20">
    <location>
        <begin position="272"/>
        <end position="295"/>
    </location>
</feature>
<feature type="transmembrane region" description="Helical" evidence="20">
    <location>
        <begin position="243"/>
        <end position="265"/>
    </location>
</feature>
<dbReference type="GO" id="GO:0016020">
    <property type="term" value="C:membrane"/>
    <property type="evidence" value="ECO:0007669"/>
    <property type="project" value="UniProtKB-SubCell"/>
</dbReference>
<feature type="transmembrane region" description="Helical" evidence="20">
    <location>
        <begin position="566"/>
        <end position="588"/>
    </location>
</feature>
<feature type="transmembrane region" description="Helical" evidence="20">
    <location>
        <begin position="444"/>
        <end position="464"/>
    </location>
</feature>
<comment type="catalytic activity">
    <reaction evidence="10">
        <text>L-lysyl-L-lysine(out) = L-lysyl-L-lysine(in)</text>
        <dbReference type="Rhea" id="RHEA:79403"/>
        <dbReference type="ChEBI" id="CHEBI:229956"/>
    </reaction>
</comment>
<evidence type="ECO:0000256" key="17">
    <source>
        <dbReference type="ARBA" id="ARBA00045709"/>
    </source>
</evidence>
<evidence type="ECO:0000256" key="5">
    <source>
        <dbReference type="ARBA" id="ARBA00044884"/>
    </source>
</evidence>
<evidence type="ECO:0000313" key="21">
    <source>
        <dbReference type="EMBL" id="KAJ1956783.1"/>
    </source>
</evidence>
<evidence type="ECO:0000256" key="3">
    <source>
        <dbReference type="ARBA" id="ARBA00044878"/>
    </source>
</evidence>
<feature type="transmembrane region" description="Helical" evidence="20">
    <location>
        <begin position="184"/>
        <end position="204"/>
    </location>
</feature>
<evidence type="ECO:0000256" key="15">
    <source>
        <dbReference type="ARBA" id="ARBA00044985"/>
    </source>
</evidence>
<comment type="subunit">
    <text evidence="18">Homodimer. Interacts with lysosomal protein GLMP (via lumenal domain); the interaction starts while both proteins are still in the endoplasmic reticulum and is required for stabilization of MFSD1 in lysosomes but has no direct effect on its targeting to lysosomes or transporter activity.</text>
</comment>
<comment type="catalytic activity">
    <reaction evidence="3">
        <text>L-histidyl-glycine(out) = L-histidyl-glycine(in)</text>
        <dbReference type="Rhea" id="RHEA:79395"/>
        <dbReference type="ChEBI" id="CHEBI:229957"/>
    </reaction>
</comment>
<evidence type="ECO:0000256" key="14">
    <source>
        <dbReference type="ARBA" id="ARBA00044924"/>
    </source>
</evidence>
<feature type="transmembrane region" description="Helical" evidence="20">
    <location>
        <begin position="216"/>
        <end position="237"/>
    </location>
</feature>
<evidence type="ECO:0000256" key="12">
    <source>
        <dbReference type="ARBA" id="ARBA00044912"/>
    </source>
</evidence>
<evidence type="ECO:0000256" key="8">
    <source>
        <dbReference type="ARBA" id="ARBA00044898"/>
    </source>
</evidence>
<keyword evidence="20" id="KW-0812">Transmembrane</keyword>
<accession>A0A9W8E186</accession>
<sequence length="683" mass="74660">MSHYASGDERTTPVNLDTSPVLSGTSTPLGLDLDLKGQSGSRRVRNRSRLGGPLVDEMNEAKEADASHHHHQMPLLSSSENGSGGDIALQALSIGGATMHPTGTPQVDPTTYHERFLTTTPPSKDPLHQGGPWPGVEIKRWMRTTAFVCSCVVGIGGHFAAHTLGPLKDDVKQHLGINNAQFGVMQASLSLVPTILPFLGGLFVDRFGTGPSSMIAITTIVLGQLLVMWGAFSGLFGRMVAGYVLFGMGEGWMVVISETILVHFFHGRGLAVMIGLQIAIGKCASFLATGTAVHITKRTGFYGNVFVVAVMMCLLSWGCNLGYLFLVRHLNQQARRIRHARIRSTWSPAPTSDDDGPSFQIINSPEFQHTRKSSLSKLAMGGDTQLDPSLKAKRPRLGKVFEFSDVVWWFFLMCFLFGAVWIPFIHLSSNIIKVEYQVSDAEAAWVSSLVFALPMVLNPILGVILDRVGRVAWFVFASSVCLILAVGSVLYPIIPWSVLPILFFSASVSMGALAQITAIPLMLPPLSPHLATGTVLGIRRCVEHIGAILVDTLSGQLQDMHIDRRYTYVLQTFFILACLTMLAVLVWAKLDRQFLSGILCKSRQVRPVLLEHLQEVYDKYGIDLSCHPIFQTTAINTGLATPFGQWWARAHVRKIAYIIVTAGLLGLSWLVFAMTTLAVYAPQ</sequence>
<comment type="subcellular location">
    <subcellularLocation>
        <location evidence="1">Membrane</location>
        <topology evidence="1">Multi-pass membrane protein</topology>
    </subcellularLocation>
</comment>
<comment type="catalytic activity">
    <reaction evidence="5">
        <text>L-alpha-aminoacyl-L-histidine(out) = L-alpha-aminoacyl-L-histidine(in)</text>
        <dbReference type="Rhea" id="RHEA:79375"/>
        <dbReference type="ChEBI" id="CHEBI:229967"/>
    </reaction>
</comment>
<evidence type="ECO:0000256" key="6">
    <source>
        <dbReference type="ARBA" id="ARBA00044891"/>
    </source>
</evidence>
<comment type="function">
    <text evidence="17">Lysosomal dipeptide uniporter that selectively exports lysine, arginine or histidine-containing dipeptides with a net positive charge from the lysosome lumen into the cytosol. Could play a role in a specific type of protein O-glycosylation indirectly regulating macrophages migration and tissue invasion. Also essential for liver homeostasis.</text>
</comment>
<comment type="catalytic activity">
    <reaction evidence="13">
        <text>L-alanyl-L-lysine(out) = L-alanyl-L-lysine(in)</text>
        <dbReference type="Rhea" id="RHEA:79415"/>
        <dbReference type="ChEBI" id="CHEBI:192470"/>
    </reaction>
</comment>